<feature type="binding site" evidence="9">
    <location>
        <position position="192"/>
    </location>
    <ligand>
        <name>Zn(2+)</name>
        <dbReference type="ChEBI" id="CHEBI:29105"/>
        <note>catalytic</note>
    </ligand>
</feature>
<dbReference type="GO" id="GO:0006508">
    <property type="term" value="P:proteolysis"/>
    <property type="evidence" value="ECO:0007669"/>
    <property type="project" value="UniProtKB-KW"/>
</dbReference>
<dbReference type="GO" id="GO:0160237">
    <property type="term" value="F:D-Ala-D-Ala dipeptidase activity"/>
    <property type="evidence" value="ECO:0007669"/>
    <property type="project" value="UniProtKB-EC"/>
</dbReference>
<evidence type="ECO:0000256" key="8">
    <source>
        <dbReference type="ARBA" id="ARBA00023316"/>
    </source>
</evidence>
<reference evidence="11 12" key="1">
    <citation type="submission" date="2021-01" db="EMBL/GenBank/DDBJ databases">
        <title>Whole genome shotgun sequence of Planobispora siamensis NBRC 107568.</title>
        <authorList>
            <person name="Komaki H."/>
            <person name="Tamura T."/>
        </authorList>
    </citation>
    <scope>NUCLEOTIDE SEQUENCE [LARGE SCALE GENOMIC DNA]</scope>
    <source>
        <strain evidence="11 12">NBRC 107568</strain>
    </source>
</reference>
<dbReference type="CDD" id="cd14843">
    <property type="entry name" value="D-Ala-D-Ala_dipeptidase_like"/>
    <property type="match status" value="1"/>
</dbReference>
<keyword evidence="8 10" id="KW-0961">Cell wall biogenesis/degradation</keyword>
<feature type="active site" description="Proton donor/acceptor" evidence="9">
    <location>
        <position position="189"/>
    </location>
</feature>
<dbReference type="GO" id="GO:0008237">
    <property type="term" value="F:metallopeptidase activity"/>
    <property type="evidence" value="ECO:0007669"/>
    <property type="project" value="UniProtKB-KW"/>
</dbReference>
<dbReference type="EC" id="3.4.13.22" evidence="9 10"/>
<feature type="binding site" evidence="9">
    <location>
        <position position="128"/>
    </location>
    <ligand>
        <name>Zn(2+)</name>
        <dbReference type="ChEBI" id="CHEBI:29105"/>
        <note>catalytic</note>
    </ligand>
</feature>
<dbReference type="InterPro" id="IPR000755">
    <property type="entry name" value="A_A_dipeptidase"/>
</dbReference>
<dbReference type="Pfam" id="PF01427">
    <property type="entry name" value="Peptidase_M15"/>
    <property type="match status" value="1"/>
</dbReference>
<evidence type="ECO:0000256" key="9">
    <source>
        <dbReference type="HAMAP-Rule" id="MF_01924"/>
    </source>
</evidence>
<evidence type="ECO:0000256" key="2">
    <source>
        <dbReference type="ARBA" id="ARBA00022670"/>
    </source>
</evidence>
<keyword evidence="5 9" id="KW-0862">Zinc</keyword>
<dbReference type="EMBL" id="BOOJ01000069">
    <property type="protein sequence ID" value="GIH96700.1"/>
    <property type="molecule type" value="Genomic_DNA"/>
</dbReference>
<dbReference type="PANTHER" id="PTHR43126">
    <property type="entry name" value="D-ALANYL-D-ALANINE DIPEPTIDASE"/>
    <property type="match status" value="1"/>
</dbReference>
<protein>
    <recommendedName>
        <fullName evidence="9 10">D-alanyl-D-alanine dipeptidase</fullName>
        <shortName evidence="9 10">D-Ala-D-Ala dipeptidase</shortName>
        <ecNumber evidence="9 10">3.4.13.22</ecNumber>
    </recommendedName>
</protein>
<dbReference type="InterPro" id="IPR009045">
    <property type="entry name" value="Zn_M74/Hedgehog-like"/>
</dbReference>
<dbReference type="GO" id="GO:0008270">
    <property type="term" value="F:zinc ion binding"/>
    <property type="evidence" value="ECO:0007669"/>
    <property type="project" value="UniProtKB-UniRule"/>
</dbReference>
<dbReference type="PIRSF" id="PIRSF026671">
    <property type="entry name" value="AA_dipeptidase"/>
    <property type="match status" value="1"/>
</dbReference>
<comment type="caution">
    <text evidence="11">The sequence shown here is derived from an EMBL/GenBank/DDBJ whole genome shotgun (WGS) entry which is preliminary data.</text>
</comment>
<comment type="function">
    <text evidence="9 10">Catalyzes hydrolysis of the D-alanyl-D-alanine dipeptide.</text>
</comment>
<sequence>MPEIVLMSDPRVAAIPVEERGEPLVDLRSVPGLLLDRRLADPEGAYAHLRRGHVERLLRAQGNLPGGLRLLIVEGYRPLALQERYFSAYAAKLSAANPGWSQEHVYVQASRSLSPPHIGPHVCGAAVDLTLCTPDGRELDMGTEVNASPEESGGACYTAAGGISAEARANREVLGGVLREAGFVNYPTEWWHWSYGDRYWALVTSAPAALHGQLDWPPVARAG</sequence>
<evidence type="ECO:0000256" key="10">
    <source>
        <dbReference type="PIRNR" id="PIRNR026671"/>
    </source>
</evidence>
<proteinExistence type="inferred from homology"/>
<feature type="site" description="Transition state stabilizer" evidence="9">
    <location>
        <position position="77"/>
    </location>
</feature>
<evidence type="ECO:0000256" key="3">
    <source>
        <dbReference type="ARBA" id="ARBA00022723"/>
    </source>
</evidence>
<comment type="similarity">
    <text evidence="9 10">Belongs to the peptidase M15D family.</text>
</comment>
<evidence type="ECO:0000313" key="11">
    <source>
        <dbReference type="EMBL" id="GIH96700.1"/>
    </source>
</evidence>
<evidence type="ECO:0000313" key="12">
    <source>
        <dbReference type="Proteomes" id="UP000619788"/>
    </source>
</evidence>
<evidence type="ECO:0000256" key="1">
    <source>
        <dbReference type="ARBA" id="ARBA00001362"/>
    </source>
</evidence>
<keyword evidence="3 9" id="KW-0479">Metal-binding</keyword>
<dbReference type="Gene3D" id="3.30.1380.10">
    <property type="match status" value="1"/>
</dbReference>
<evidence type="ECO:0000256" key="4">
    <source>
        <dbReference type="ARBA" id="ARBA00022801"/>
    </source>
</evidence>
<organism evidence="11 12">
    <name type="scientific">Planobispora siamensis</name>
    <dbReference type="NCBI Taxonomy" id="936338"/>
    <lineage>
        <taxon>Bacteria</taxon>
        <taxon>Bacillati</taxon>
        <taxon>Actinomycetota</taxon>
        <taxon>Actinomycetes</taxon>
        <taxon>Streptosporangiales</taxon>
        <taxon>Streptosporangiaceae</taxon>
        <taxon>Planobispora</taxon>
    </lineage>
</organism>
<evidence type="ECO:0000256" key="7">
    <source>
        <dbReference type="ARBA" id="ARBA00023049"/>
    </source>
</evidence>
<keyword evidence="4 9" id="KW-0378">Hydrolase</keyword>
<name>A0A8J3SQ75_9ACTN</name>
<dbReference type="HAMAP" id="MF_01924">
    <property type="entry name" value="A_A_dipeptidase"/>
    <property type="match status" value="1"/>
</dbReference>
<keyword evidence="12" id="KW-1185">Reference proteome</keyword>
<dbReference type="GO" id="GO:0071555">
    <property type="term" value="P:cell wall organization"/>
    <property type="evidence" value="ECO:0007669"/>
    <property type="project" value="UniProtKB-KW"/>
</dbReference>
<feature type="binding site" evidence="9">
    <location>
        <position position="121"/>
    </location>
    <ligand>
        <name>Zn(2+)</name>
        <dbReference type="ChEBI" id="CHEBI:29105"/>
        <note>catalytic</note>
    </ligand>
</feature>
<dbReference type="RefSeq" id="WP_204068730.1">
    <property type="nucleotide sequence ID" value="NZ_BOOJ01000069.1"/>
</dbReference>
<keyword evidence="2 9" id="KW-0645">Protease</keyword>
<dbReference type="PANTHER" id="PTHR43126:SF2">
    <property type="entry name" value="D-ALANYL-D-ALANINE DIPEPTIDASE"/>
    <property type="match status" value="1"/>
</dbReference>
<gene>
    <name evidence="11" type="ORF">Psi01_73300</name>
</gene>
<evidence type="ECO:0000256" key="6">
    <source>
        <dbReference type="ARBA" id="ARBA00022997"/>
    </source>
</evidence>
<dbReference type="AlphaFoldDB" id="A0A8J3SQ75"/>
<keyword evidence="7 9" id="KW-0482">Metalloprotease</keyword>
<evidence type="ECO:0000256" key="5">
    <source>
        <dbReference type="ARBA" id="ARBA00022833"/>
    </source>
</evidence>
<accession>A0A8J3SQ75</accession>
<dbReference type="SUPFAM" id="SSF55166">
    <property type="entry name" value="Hedgehog/DD-peptidase"/>
    <property type="match status" value="1"/>
</dbReference>
<comment type="catalytic activity">
    <reaction evidence="1 9 10">
        <text>D-alanyl-D-alanine + H2O = 2 D-alanine</text>
        <dbReference type="Rhea" id="RHEA:20661"/>
        <dbReference type="ChEBI" id="CHEBI:15377"/>
        <dbReference type="ChEBI" id="CHEBI:57416"/>
        <dbReference type="ChEBI" id="CHEBI:57822"/>
        <dbReference type="EC" id="3.4.13.22"/>
    </reaction>
</comment>
<keyword evidence="6 9" id="KW-0224">Dipeptidase</keyword>
<comment type="cofactor">
    <cofactor evidence="9">
        <name>Zn(2+)</name>
        <dbReference type="ChEBI" id="CHEBI:29105"/>
    </cofactor>
    <text evidence="9">Binds 1 zinc ion per subunit.</text>
</comment>
<dbReference type="Proteomes" id="UP000619788">
    <property type="component" value="Unassembled WGS sequence"/>
</dbReference>